<dbReference type="EnsemblMetazoa" id="AARA014907-RC">
    <property type="protein sequence ID" value="AARA014907-PC"/>
    <property type="gene ID" value="AARA014907"/>
</dbReference>
<reference evidence="1" key="2">
    <citation type="submission" date="2022-08" db="UniProtKB">
        <authorList>
            <consortium name="EnsemblMetazoa"/>
        </authorList>
    </citation>
    <scope>IDENTIFICATION</scope>
    <source>
        <strain evidence="1">Dongola</strain>
    </source>
</reference>
<reference evidence="2" key="1">
    <citation type="submission" date="2013-03" db="EMBL/GenBank/DDBJ databases">
        <title>The Genome Sequence of Anopheles arabiensis DONG5_A.</title>
        <authorList>
            <consortium name="The Broad Institute Genomics Platform"/>
            <person name="Neafsey D.E."/>
            <person name="Howell P."/>
            <person name="Walker B."/>
            <person name="Young S.K."/>
            <person name="Zeng Q."/>
            <person name="Gargeya S."/>
            <person name="Fitzgerald M."/>
            <person name="Haas B."/>
            <person name="Abouelleil A."/>
            <person name="Allen A.W."/>
            <person name="Alvarado L."/>
            <person name="Arachchi H.M."/>
            <person name="Berlin A.M."/>
            <person name="Chapman S.B."/>
            <person name="Gainer-Dewar J."/>
            <person name="Goldberg J."/>
            <person name="Griggs A."/>
            <person name="Gujja S."/>
            <person name="Hansen M."/>
            <person name="Howarth C."/>
            <person name="Imamovic A."/>
            <person name="Ireland A."/>
            <person name="Larimer J."/>
            <person name="McCowan C."/>
            <person name="Murphy C."/>
            <person name="Pearson M."/>
            <person name="Poon T.W."/>
            <person name="Priest M."/>
            <person name="Roberts A."/>
            <person name="Saif S."/>
            <person name="Shea T."/>
            <person name="Sisk P."/>
            <person name="Sykes S."/>
            <person name="Wortman J."/>
            <person name="Nusbaum C."/>
            <person name="Birren B."/>
        </authorList>
    </citation>
    <scope>NUCLEOTIDE SEQUENCE [LARGE SCALE GENOMIC DNA]</scope>
    <source>
        <strain evidence="2">Dongola</strain>
    </source>
</reference>
<dbReference type="EnsemblMetazoa" id="AARA014907-RA">
    <property type="protein sequence ID" value="AARA014907-PA"/>
    <property type="gene ID" value="AARA014907"/>
</dbReference>
<keyword evidence="2" id="KW-1185">Reference proteome</keyword>
<organism evidence="1 2">
    <name type="scientific">Anopheles arabiensis</name>
    <name type="common">Mosquito</name>
    <dbReference type="NCBI Taxonomy" id="7173"/>
    <lineage>
        <taxon>Eukaryota</taxon>
        <taxon>Metazoa</taxon>
        <taxon>Ecdysozoa</taxon>
        <taxon>Arthropoda</taxon>
        <taxon>Hexapoda</taxon>
        <taxon>Insecta</taxon>
        <taxon>Pterygota</taxon>
        <taxon>Neoptera</taxon>
        <taxon>Endopterygota</taxon>
        <taxon>Diptera</taxon>
        <taxon>Nematocera</taxon>
        <taxon>Culicoidea</taxon>
        <taxon>Culicidae</taxon>
        <taxon>Anophelinae</taxon>
        <taxon>Anopheles</taxon>
    </lineage>
</organism>
<sequence length="19" mass="2199">MGHRRKRNNMCERVVAAGL</sequence>
<protein>
    <submittedName>
        <fullName evidence="1">Uncharacterized protein</fullName>
    </submittedName>
</protein>
<name>A0A182IHH8_ANOAR</name>
<evidence type="ECO:0000313" key="2">
    <source>
        <dbReference type="Proteomes" id="UP000075840"/>
    </source>
</evidence>
<accession>A0A182IHH8</accession>
<evidence type="ECO:0000313" key="1">
    <source>
        <dbReference type="EnsemblMetazoa" id="AARA014907-PA"/>
    </source>
</evidence>
<dbReference type="VEuPathDB" id="VectorBase:AARA014907"/>
<proteinExistence type="predicted"/>
<dbReference type="EnsemblMetazoa" id="AARA014907-RB">
    <property type="protein sequence ID" value="AARA014907-PB"/>
    <property type="gene ID" value="AARA014907"/>
</dbReference>
<dbReference type="Proteomes" id="UP000075840">
    <property type="component" value="Unassembled WGS sequence"/>
</dbReference>
<dbReference type="AlphaFoldDB" id="A0A182IHH8"/>
<dbReference type="EMBL" id="APCN01001149">
    <property type="status" value="NOT_ANNOTATED_CDS"/>
    <property type="molecule type" value="Genomic_DNA"/>
</dbReference>